<evidence type="ECO:0000259" key="5">
    <source>
        <dbReference type="PROSITE" id="PS50977"/>
    </source>
</evidence>
<keyword evidence="1" id="KW-0805">Transcription regulation</keyword>
<dbReference type="PANTHER" id="PTHR47506:SF1">
    <property type="entry name" value="HTH-TYPE TRANSCRIPTIONAL REGULATOR YJDC"/>
    <property type="match status" value="1"/>
</dbReference>
<dbReference type="Gene3D" id="1.10.10.60">
    <property type="entry name" value="Homeodomain-like"/>
    <property type="match status" value="1"/>
</dbReference>
<dbReference type="Pfam" id="PF16925">
    <property type="entry name" value="TetR_C_13"/>
    <property type="match status" value="1"/>
</dbReference>
<accession>A0ABV1ZTL6</accession>
<evidence type="ECO:0000313" key="7">
    <source>
        <dbReference type="Proteomes" id="UP001432401"/>
    </source>
</evidence>
<dbReference type="PROSITE" id="PS50977">
    <property type="entry name" value="HTH_TETR_2"/>
    <property type="match status" value="1"/>
</dbReference>
<keyword evidence="2 4" id="KW-0238">DNA-binding</keyword>
<protein>
    <submittedName>
        <fullName evidence="6">TetR/AcrR family transcriptional regulator</fullName>
    </submittedName>
</protein>
<dbReference type="Gene3D" id="1.10.357.10">
    <property type="entry name" value="Tetracycline Repressor, domain 2"/>
    <property type="match status" value="1"/>
</dbReference>
<dbReference type="InterPro" id="IPR001647">
    <property type="entry name" value="HTH_TetR"/>
</dbReference>
<sequence length="203" mass="21860">MEKRRAEGRGRPREFDEERVLDRAMTVFWRHGFEGASLSELQRATGLTPPSLYNAFGSKLGLYEACLDHYARGVGAGTAKVLDEPEASRDGMRRLLANAARDFTEPDRPHGCMISTAALAVGERHAEVGRAVAARRARTMEAVAAYLGRAKDAGELPRGADTAALARYFGALIQGMSVQAGDGADRADLEALVGVAMEAWPRG</sequence>
<evidence type="ECO:0000256" key="1">
    <source>
        <dbReference type="ARBA" id="ARBA00023015"/>
    </source>
</evidence>
<dbReference type="EMBL" id="JBEQNB010000005">
    <property type="protein sequence ID" value="MES0834457.1"/>
    <property type="molecule type" value="Genomic_DNA"/>
</dbReference>
<evidence type="ECO:0000256" key="2">
    <source>
        <dbReference type="ARBA" id="ARBA00023125"/>
    </source>
</evidence>
<evidence type="ECO:0000256" key="3">
    <source>
        <dbReference type="ARBA" id="ARBA00023163"/>
    </source>
</evidence>
<keyword evidence="3" id="KW-0804">Transcription</keyword>
<dbReference type="InterPro" id="IPR023772">
    <property type="entry name" value="DNA-bd_HTH_TetR-type_CS"/>
</dbReference>
<dbReference type="PROSITE" id="PS01081">
    <property type="entry name" value="HTH_TETR_1"/>
    <property type="match status" value="1"/>
</dbReference>
<evidence type="ECO:0000313" key="6">
    <source>
        <dbReference type="EMBL" id="MES0834457.1"/>
    </source>
</evidence>
<dbReference type="Proteomes" id="UP001432401">
    <property type="component" value="Unassembled WGS sequence"/>
</dbReference>
<dbReference type="SUPFAM" id="SSF46689">
    <property type="entry name" value="Homeodomain-like"/>
    <property type="match status" value="1"/>
</dbReference>
<comment type="caution">
    <text evidence="6">The sequence shown here is derived from an EMBL/GenBank/DDBJ whole genome shotgun (WGS) entry which is preliminary data.</text>
</comment>
<organism evidence="6 7">
    <name type="scientific">Nocardiopsis tropica</name>
    <dbReference type="NCBI Taxonomy" id="109330"/>
    <lineage>
        <taxon>Bacteria</taxon>
        <taxon>Bacillati</taxon>
        <taxon>Actinomycetota</taxon>
        <taxon>Actinomycetes</taxon>
        <taxon>Streptosporangiales</taxon>
        <taxon>Nocardiopsidaceae</taxon>
        <taxon>Nocardiopsis</taxon>
    </lineage>
</organism>
<feature type="domain" description="HTH tetR-type" evidence="5">
    <location>
        <begin position="14"/>
        <end position="74"/>
    </location>
</feature>
<keyword evidence="7" id="KW-1185">Reference proteome</keyword>
<dbReference type="PANTHER" id="PTHR47506">
    <property type="entry name" value="TRANSCRIPTIONAL REGULATORY PROTEIN"/>
    <property type="match status" value="1"/>
</dbReference>
<dbReference type="Pfam" id="PF00440">
    <property type="entry name" value="TetR_N"/>
    <property type="match status" value="1"/>
</dbReference>
<name>A0ABV1ZTL6_9ACTN</name>
<dbReference type="InterPro" id="IPR036271">
    <property type="entry name" value="Tet_transcr_reg_TetR-rel_C_sf"/>
</dbReference>
<feature type="DNA-binding region" description="H-T-H motif" evidence="4">
    <location>
        <begin position="37"/>
        <end position="56"/>
    </location>
</feature>
<proteinExistence type="predicted"/>
<dbReference type="InterPro" id="IPR011075">
    <property type="entry name" value="TetR_C"/>
</dbReference>
<dbReference type="InterPro" id="IPR009057">
    <property type="entry name" value="Homeodomain-like_sf"/>
</dbReference>
<reference evidence="6 7" key="1">
    <citation type="submission" date="2024-06" db="EMBL/GenBank/DDBJ databases">
        <authorList>
            <person name="Bataeva Y.V."/>
            <person name="Grigorian L.N."/>
            <person name="Solomentsev V.I."/>
        </authorList>
    </citation>
    <scope>NUCLEOTIDE SEQUENCE [LARGE SCALE GENOMIC DNA]</scope>
    <source>
        <strain evidence="7">SCPM-O-B-12605 (RCAM04882)</strain>
    </source>
</reference>
<evidence type="ECO:0000256" key="4">
    <source>
        <dbReference type="PROSITE-ProRule" id="PRU00335"/>
    </source>
</evidence>
<gene>
    <name evidence="6" type="ORF">ABUK86_11790</name>
</gene>
<dbReference type="SUPFAM" id="SSF48498">
    <property type="entry name" value="Tetracyclin repressor-like, C-terminal domain"/>
    <property type="match status" value="1"/>
</dbReference>
<dbReference type="RefSeq" id="WP_344183046.1">
    <property type="nucleotide sequence ID" value="NZ_JBEQNA010000004.1"/>
</dbReference>